<name>A0ABV4YKM7_9CYAN</name>
<dbReference type="CDD" id="cd00383">
    <property type="entry name" value="trans_reg_C"/>
    <property type="match status" value="1"/>
</dbReference>
<dbReference type="SMART" id="SM00862">
    <property type="entry name" value="Trans_reg_C"/>
    <property type="match status" value="1"/>
</dbReference>
<feature type="modified residue" description="4-aspartylphosphate" evidence="2">
    <location>
        <position position="429"/>
    </location>
</feature>
<protein>
    <submittedName>
        <fullName evidence="7">Response regulator</fullName>
    </submittedName>
</protein>
<dbReference type="PANTHER" id="PTHR48111">
    <property type="entry name" value="REGULATOR OF RPOS"/>
    <property type="match status" value="1"/>
</dbReference>
<dbReference type="InterPro" id="IPR000160">
    <property type="entry name" value="GGDEF_dom"/>
</dbReference>
<dbReference type="InterPro" id="IPR036388">
    <property type="entry name" value="WH-like_DNA-bd_sf"/>
</dbReference>
<dbReference type="Gene3D" id="3.30.70.270">
    <property type="match status" value="1"/>
</dbReference>
<dbReference type="InterPro" id="IPR011006">
    <property type="entry name" value="CheY-like_superfamily"/>
</dbReference>
<feature type="modified residue" description="4-aspartylphosphate" evidence="2">
    <location>
        <position position="51"/>
    </location>
</feature>
<dbReference type="PROSITE" id="PS51755">
    <property type="entry name" value="OMPR_PHOB"/>
    <property type="match status" value="1"/>
</dbReference>
<dbReference type="Pfam" id="PF01627">
    <property type="entry name" value="Hpt"/>
    <property type="match status" value="1"/>
</dbReference>
<dbReference type="InterPro" id="IPR001867">
    <property type="entry name" value="OmpR/PhoB-type_DNA-bd"/>
</dbReference>
<evidence type="ECO:0000259" key="6">
    <source>
        <dbReference type="PROSITE" id="PS51755"/>
    </source>
</evidence>
<dbReference type="InterPro" id="IPR008207">
    <property type="entry name" value="Sig_transdc_His_kin_Hpt_dom"/>
</dbReference>
<dbReference type="InterPro" id="IPR043128">
    <property type="entry name" value="Rev_trsase/Diguanyl_cyclase"/>
</dbReference>
<dbReference type="CDD" id="cd01949">
    <property type="entry name" value="GGDEF"/>
    <property type="match status" value="1"/>
</dbReference>
<organism evidence="7 8">
    <name type="scientific">Floridaenema fluviatile BLCC-F154</name>
    <dbReference type="NCBI Taxonomy" id="3153640"/>
    <lineage>
        <taxon>Bacteria</taxon>
        <taxon>Bacillati</taxon>
        <taxon>Cyanobacteriota</taxon>
        <taxon>Cyanophyceae</taxon>
        <taxon>Oscillatoriophycideae</taxon>
        <taxon>Aerosakkonematales</taxon>
        <taxon>Aerosakkonemataceae</taxon>
        <taxon>Floridanema</taxon>
        <taxon>Floridanema fluviatile</taxon>
    </lineage>
</organism>
<evidence type="ECO:0000256" key="1">
    <source>
        <dbReference type="ARBA" id="ARBA00023125"/>
    </source>
</evidence>
<keyword evidence="2" id="KW-0597">Phosphoprotein</keyword>
<keyword evidence="1 3" id="KW-0238">DNA-binding</keyword>
<evidence type="ECO:0000259" key="5">
    <source>
        <dbReference type="PROSITE" id="PS50887"/>
    </source>
</evidence>
<dbReference type="Gene3D" id="6.10.250.690">
    <property type="match status" value="1"/>
</dbReference>
<dbReference type="PROSITE" id="PS50110">
    <property type="entry name" value="RESPONSE_REGULATORY"/>
    <property type="match status" value="3"/>
</dbReference>
<reference evidence="7 8" key="1">
    <citation type="submission" date="2024-09" db="EMBL/GenBank/DDBJ databases">
        <title>Floridaenema gen nov. (Aerosakkonemataceae, Aerosakkonematales ord. nov., Cyanobacteria) from benthic tropical and subtropical fresh waters, with the description of four new species.</title>
        <authorList>
            <person name="Moretto J.A."/>
            <person name="Berthold D.E."/>
            <person name="Lefler F.W."/>
            <person name="Huang I.-S."/>
            <person name="Laughinghouse H. IV."/>
        </authorList>
    </citation>
    <scope>NUCLEOTIDE SEQUENCE [LARGE SCALE GENOMIC DNA]</scope>
    <source>
        <strain evidence="7 8">BLCC-F154</strain>
    </source>
</reference>
<dbReference type="RefSeq" id="WP_413260849.1">
    <property type="nucleotide sequence ID" value="NZ_JBHFNS010000094.1"/>
</dbReference>
<dbReference type="SUPFAM" id="SSF52172">
    <property type="entry name" value="CheY-like"/>
    <property type="match status" value="3"/>
</dbReference>
<feature type="domain" description="Response regulatory" evidence="4">
    <location>
        <begin position="505"/>
        <end position="633"/>
    </location>
</feature>
<dbReference type="EMBL" id="JBHFNS010000094">
    <property type="protein sequence ID" value="MFB2939379.1"/>
    <property type="molecule type" value="Genomic_DNA"/>
</dbReference>
<keyword evidence="8" id="KW-1185">Reference proteome</keyword>
<dbReference type="CDD" id="cd00156">
    <property type="entry name" value="REC"/>
    <property type="match status" value="1"/>
</dbReference>
<feature type="DNA-binding region" description="OmpR/PhoB-type" evidence="3">
    <location>
        <begin position="132"/>
        <end position="230"/>
    </location>
</feature>
<comment type="caution">
    <text evidence="7">The sequence shown here is derived from an EMBL/GenBank/DDBJ whole genome shotgun (WGS) entry which is preliminary data.</text>
</comment>
<feature type="domain" description="GGDEF" evidence="5">
    <location>
        <begin position="672"/>
        <end position="806"/>
    </location>
</feature>
<dbReference type="PANTHER" id="PTHR48111:SF15">
    <property type="entry name" value="OMPR SUBFAMILY"/>
    <property type="match status" value="1"/>
</dbReference>
<evidence type="ECO:0000256" key="3">
    <source>
        <dbReference type="PROSITE-ProRule" id="PRU01091"/>
    </source>
</evidence>
<dbReference type="CDD" id="cd19935">
    <property type="entry name" value="REC_OmpR_CusR-like"/>
    <property type="match status" value="1"/>
</dbReference>
<dbReference type="SMART" id="SM00448">
    <property type="entry name" value="REC"/>
    <property type="match status" value="3"/>
</dbReference>
<gene>
    <name evidence="7" type="ORF">ACE1B6_29350</name>
</gene>
<dbReference type="Proteomes" id="UP001576776">
    <property type="component" value="Unassembled WGS sequence"/>
</dbReference>
<feature type="domain" description="Response regulatory" evidence="4">
    <location>
        <begin position="2"/>
        <end position="124"/>
    </location>
</feature>
<dbReference type="NCBIfam" id="TIGR00254">
    <property type="entry name" value="GGDEF"/>
    <property type="match status" value="1"/>
</dbReference>
<evidence type="ECO:0000256" key="2">
    <source>
        <dbReference type="PROSITE-ProRule" id="PRU00169"/>
    </source>
</evidence>
<dbReference type="Gene3D" id="1.20.120.160">
    <property type="entry name" value="HPT domain"/>
    <property type="match status" value="1"/>
</dbReference>
<evidence type="ECO:0000313" key="7">
    <source>
        <dbReference type="EMBL" id="MFB2939379.1"/>
    </source>
</evidence>
<dbReference type="InterPro" id="IPR029787">
    <property type="entry name" value="Nucleotide_cyclase"/>
</dbReference>
<dbReference type="SUPFAM" id="SSF47226">
    <property type="entry name" value="Histidine-containing phosphotransfer domain, HPT domain"/>
    <property type="match status" value="1"/>
</dbReference>
<dbReference type="Pfam" id="PF00072">
    <property type="entry name" value="Response_reg"/>
    <property type="match status" value="3"/>
</dbReference>
<dbReference type="InterPro" id="IPR036641">
    <property type="entry name" value="HPT_dom_sf"/>
</dbReference>
<feature type="domain" description="Response regulatory" evidence="4">
    <location>
        <begin position="380"/>
        <end position="496"/>
    </location>
</feature>
<evidence type="ECO:0000313" key="8">
    <source>
        <dbReference type="Proteomes" id="UP001576776"/>
    </source>
</evidence>
<dbReference type="Gene3D" id="1.10.10.10">
    <property type="entry name" value="Winged helix-like DNA-binding domain superfamily/Winged helix DNA-binding domain"/>
    <property type="match status" value="1"/>
</dbReference>
<sequence length="812" mass="91775">MKILLVEDDQSLANLLQTTLNWQQYQVDTAVDGQQGWELAEVFQYDLILLDVMLPKLDGITFCQQLRTGGNFAIHLPNQETPVLLMTAVDTVTNKVMGLDAGADDYLVKPINLDELLARIRALGRRGQVQRSSTLQWGDLQLYPKNCDVRVAGNPVSLTLKEYQLLELFLRYPDQIFSQSRLIEQLWGQHETPTENAVRAQIKGLRQKLKQAGVKDIIETIYKLGYRLLRPHPDNNHQQNSLPVIPAATKAASVNFPSSDLWEIWQECRESYIDRLTIIEEAVTALKTGNLTKELQQKAEREAHTFVGSLGSFGLEEASQISRQIQQVFQQESPLGNSEAKQLRGLLKKLRGEMTGDYKIEITQKIPKNKTAYVDSASANLLIVDDDLILAQNLASEAVTWGIQAEVATNIQQAKNLILKQEPDVVLLDLNFAEIDESGLDFLAELHRDYPEISVVVFTARDQLNDRVQAARLGSKGFLQKPIAPSQVLAAISQTLQQSHQALSKLLIVDDDPQILKILQNFLEPEGYDLILLDNPLRFWEILEQTVPDLLILDVELHGCPTSNGTSQNAELNGFDLCQIIRNDPQWHNLPILFLSAHTDSETVLQGFEAGADDFLHKPIVPTNLLIRVRKRLEQGKMRRQTELDSLTGVSNRGKSMQDITRLLRLAVRQQQPFSLAVLDLDQFKLVNDRYGHEMGDRVLNYFGQLLSQSFRREDVVGRWGGEEFVVGMYGISKENGVKRITKMLNTLRKIKFTARDGSEFQVTFSAGISQLIEDGEDLQTLYRSADRTLYQAKIQGRNRILATEFGKQFLN</sequence>
<dbReference type="SMART" id="SM00267">
    <property type="entry name" value="GGDEF"/>
    <property type="match status" value="1"/>
</dbReference>
<accession>A0ABV4YKM7</accession>
<dbReference type="Gene3D" id="3.40.50.2300">
    <property type="match status" value="3"/>
</dbReference>
<evidence type="ECO:0000259" key="4">
    <source>
        <dbReference type="PROSITE" id="PS50110"/>
    </source>
</evidence>
<dbReference type="Pfam" id="PF00990">
    <property type="entry name" value="GGDEF"/>
    <property type="match status" value="1"/>
</dbReference>
<feature type="modified residue" description="4-aspartylphosphate" evidence="2">
    <location>
        <position position="554"/>
    </location>
</feature>
<dbReference type="PROSITE" id="PS50887">
    <property type="entry name" value="GGDEF"/>
    <property type="match status" value="1"/>
</dbReference>
<dbReference type="Pfam" id="PF00486">
    <property type="entry name" value="Trans_reg_C"/>
    <property type="match status" value="1"/>
</dbReference>
<dbReference type="CDD" id="cd17574">
    <property type="entry name" value="REC_OmpR"/>
    <property type="match status" value="1"/>
</dbReference>
<feature type="domain" description="OmpR/PhoB-type" evidence="6">
    <location>
        <begin position="132"/>
        <end position="230"/>
    </location>
</feature>
<dbReference type="InterPro" id="IPR039420">
    <property type="entry name" value="WalR-like"/>
</dbReference>
<proteinExistence type="predicted"/>
<dbReference type="InterPro" id="IPR001789">
    <property type="entry name" value="Sig_transdc_resp-reg_receiver"/>
</dbReference>
<dbReference type="SUPFAM" id="SSF55073">
    <property type="entry name" value="Nucleotide cyclase"/>
    <property type="match status" value="1"/>
</dbReference>